<gene>
    <name evidence="2" type="ORF">AVEN_98958_1</name>
</gene>
<protein>
    <submittedName>
        <fullName evidence="2">Uncharacterized protein</fullName>
    </submittedName>
</protein>
<reference evidence="2 3" key="1">
    <citation type="journal article" date="2019" name="Sci. Rep.">
        <title>Orb-weaving spider Araneus ventricosus genome elucidates the spidroin gene catalogue.</title>
        <authorList>
            <person name="Kono N."/>
            <person name="Nakamura H."/>
            <person name="Ohtoshi R."/>
            <person name="Moran D.A.P."/>
            <person name="Shinohara A."/>
            <person name="Yoshida Y."/>
            <person name="Fujiwara M."/>
            <person name="Mori M."/>
            <person name="Tomita M."/>
            <person name="Arakawa K."/>
        </authorList>
    </citation>
    <scope>NUCLEOTIDE SEQUENCE [LARGE SCALE GENOMIC DNA]</scope>
</reference>
<organism evidence="2 3">
    <name type="scientific">Araneus ventricosus</name>
    <name type="common">Orbweaver spider</name>
    <name type="synonym">Epeira ventricosa</name>
    <dbReference type="NCBI Taxonomy" id="182803"/>
    <lineage>
        <taxon>Eukaryota</taxon>
        <taxon>Metazoa</taxon>
        <taxon>Ecdysozoa</taxon>
        <taxon>Arthropoda</taxon>
        <taxon>Chelicerata</taxon>
        <taxon>Arachnida</taxon>
        <taxon>Araneae</taxon>
        <taxon>Araneomorphae</taxon>
        <taxon>Entelegynae</taxon>
        <taxon>Araneoidea</taxon>
        <taxon>Araneidae</taxon>
        <taxon>Araneus</taxon>
    </lineage>
</organism>
<evidence type="ECO:0000313" key="2">
    <source>
        <dbReference type="EMBL" id="GBL59662.1"/>
    </source>
</evidence>
<proteinExistence type="predicted"/>
<name>A0A4Y1ZPG3_ARAVE</name>
<sequence>KMTTMATGLACLPRYKMVAVATTAADIRFFSASTYNHKQAITPSCHSIRVQHDDFIGHFGPRKIAPLPASHKTTRDLPGYNPSSEMCP</sequence>
<evidence type="ECO:0000256" key="1">
    <source>
        <dbReference type="SAM" id="MobiDB-lite"/>
    </source>
</evidence>
<dbReference type="AlphaFoldDB" id="A0A4Y1ZPG3"/>
<dbReference type="Proteomes" id="UP000499080">
    <property type="component" value="Unassembled WGS sequence"/>
</dbReference>
<feature type="non-terminal residue" evidence="2">
    <location>
        <position position="1"/>
    </location>
</feature>
<accession>A0A4Y1ZPG3</accession>
<dbReference type="EMBL" id="BGPR01076156">
    <property type="protein sequence ID" value="GBL59662.1"/>
    <property type="molecule type" value="Genomic_DNA"/>
</dbReference>
<comment type="caution">
    <text evidence="2">The sequence shown here is derived from an EMBL/GenBank/DDBJ whole genome shotgun (WGS) entry which is preliminary data.</text>
</comment>
<feature type="region of interest" description="Disordered" evidence="1">
    <location>
        <begin position="66"/>
        <end position="88"/>
    </location>
</feature>
<evidence type="ECO:0000313" key="3">
    <source>
        <dbReference type="Proteomes" id="UP000499080"/>
    </source>
</evidence>
<keyword evidence="3" id="KW-1185">Reference proteome</keyword>